<comment type="caution">
    <text evidence="2">The sequence shown here is derived from an EMBL/GenBank/DDBJ whole genome shotgun (WGS) entry which is preliminary data.</text>
</comment>
<dbReference type="Pfam" id="PF12796">
    <property type="entry name" value="Ank_2"/>
    <property type="match status" value="1"/>
</dbReference>
<feature type="region of interest" description="Disordered" evidence="1">
    <location>
        <begin position="452"/>
        <end position="587"/>
    </location>
</feature>
<feature type="compositionally biased region" description="Basic and acidic residues" evidence="1">
    <location>
        <begin position="324"/>
        <end position="335"/>
    </location>
</feature>
<dbReference type="PROSITE" id="PS50088">
    <property type="entry name" value="ANK_REPEAT"/>
    <property type="match status" value="3"/>
</dbReference>
<organism evidence="2 3">
    <name type="scientific">Paramuricea clavata</name>
    <name type="common">Red gorgonian</name>
    <name type="synonym">Violescent sea-whip</name>
    <dbReference type="NCBI Taxonomy" id="317549"/>
    <lineage>
        <taxon>Eukaryota</taxon>
        <taxon>Metazoa</taxon>
        <taxon>Cnidaria</taxon>
        <taxon>Anthozoa</taxon>
        <taxon>Octocorallia</taxon>
        <taxon>Malacalcyonacea</taxon>
        <taxon>Plexauridae</taxon>
        <taxon>Paramuricea</taxon>
    </lineage>
</organism>
<sequence>MELSPVSENSRMEVDLCTPAENLKKHCQEITPDNPMQPETTPLLGAKKAIAVGFSQKLSKRKLFGQLVDQASENENVSETVHKKKRSDHAVKNVTNDNTQKRLLTERQQLAFLLEATSTRESTEDENDSTFTKVKSRTSRIKRNGKCVNPRVYRRNERGETPLHLAAIKGDIVSLKKLIKDGAQVGLKDYAGWTALHEACNHGNLEAAKILVRRGAGVNVSGFEGDTPLHDAVVNNHVEVVNMLLSCGANPHQTNMRRKKPTDLISTKEMSDIFNLRGILHTGFEKADMKVLSEEIAAAGSTEKTHNPDNERSHARGSILGNEIQRKETQGESKMEKPVMYICKLEPRNEELTMRTTQVTSYKKCGNVEEDGGTDPKNIASEGCKVQKPDTPRKEALGIGKTDRQDDFPTEIESFTSRPGNELKNDASSLQVASCGQPEVYENTENKLSVSTSAFKTGAKERENEVVSSNNRDEVNVKSTVKMPSYGSEKLSSRSQETEHSGNEHVSIKNHEKTKEKLDVSSNGSEELDNRSEEIEISGKKQDSISVQGAENENTKRYPSFTAASEDPPTESREKNSQVHVERSRTPEIDESIAVEVLSTGLFSGAPGFSQYYGSLGQQDNVMTNPSYIYSDVSVTDVSGSQRFETPKIHSYSYGGVSVADEETPLEDSVEQEASEQSSVSNDELFLDVEGLESDLKENEPSLEVRLLKKEQSAKQSREQENVISSTSHDNDDEAKSKEHAASLTPMNERSGLLTVSESRQIRKQSNAYGTTQTYLSNSYGGTSQSDSLGALKVTDQHGNKFTSENIVLNTERSEKTILDRSSAVEHTHLASWKYDDTTSEKDGTRFGEEMVSEVRPVKRGGDNVDDFRPWQLEKKRGRRKVDLIRKSTTTLEDDTTRRKAGQPISSSDHGTSWEADTRSTTGRLQRELRNSQAGKESTRLATGVNMAAMKPSKPTVTWQSLMAAGRCQLAELRVPGYDQFLMKTKQYELAVNQEKGTEVPAHSTEEREISLKREKSKEELLRKQRSEQEKLQLCMEQEIVRFYTKKAYSSLKCNQPPGVCTAIYWQNMSSRQLRSE</sequence>
<evidence type="ECO:0000313" key="3">
    <source>
        <dbReference type="Proteomes" id="UP001152795"/>
    </source>
</evidence>
<feature type="region of interest" description="Disordered" evidence="1">
    <location>
        <begin position="662"/>
        <end position="685"/>
    </location>
</feature>
<feature type="compositionally biased region" description="Acidic residues" evidence="1">
    <location>
        <begin position="662"/>
        <end position="674"/>
    </location>
</feature>
<dbReference type="PANTHER" id="PTHR24149">
    <property type="entry name" value="ANKYRIN REPEAT DOMAIN-CONTAINING PROTEIN 12"/>
    <property type="match status" value="1"/>
</dbReference>
<keyword evidence="3" id="KW-1185">Reference proteome</keyword>
<dbReference type="SMART" id="SM00248">
    <property type="entry name" value="ANK"/>
    <property type="match status" value="3"/>
</dbReference>
<feature type="non-terminal residue" evidence="2">
    <location>
        <position position="1"/>
    </location>
</feature>
<dbReference type="OrthoDB" id="5806726at2759"/>
<dbReference type="SUPFAM" id="SSF48403">
    <property type="entry name" value="Ankyrin repeat"/>
    <property type="match status" value="1"/>
</dbReference>
<feature type="compositionally biased region" description="Basic and acidic residues" evidence="1">
    <location>
        <begin position="528"/>
        <end position="543"/>
    </location>
</feature>
<feature type="region of interest" description="Disordered" evidence="1">
    <location>
        <begin position="300"/>
        <end position="335"/>
    </location>
</feature>
<dbReference type="InterPro" id="IPR053210">
    <property type="entry name" value="ANKRD12"/>
</dbReference>
<name>A0A7D9JKS2_PARCT</name>
<feature type="compositionally biased region" description="Basic and acidic residues" evidence="1">
    <location>
        <begin position="458"/>
        <end position="476"/>
    </location>
</feature>
<feature type="region of interest" description="Disordered" evidence="1">
    <location>
        <begin position="709"/>
        <end position="756"/>
    </location>
</feature>
<reference evidence="2" key="1">
    <citation type="submission" date="2020-04" db="EMBL/GenBank/DDBJ databases">
        <authorList>
            <person name="Alioto T."/>
            <person name="Alioto T."/>
            <person name="Gomez Garrido J."/>
        </authorList>
    </citation>
    <scope>NUCLEOTIDE SEQUENCE</scope>
    <source>
        <strain evidence="2">A484AB</strain>
    </source>
</reference>
<dbReference type="GO" id="GO:0005654">
    <property type="term" value="C:nucleoplasm"/>
    <property type="evidence" value="ECO:0007669"/>
    <property type="project" value="TreeGrafter"/>
</dbReference>
<feature type="compositionally biased region" description="Basic and acidic residues" evidence="1">
    <location>
        <begin position="709"/>
        <end position="721"/>
    </location>
</feature>
<proteinExistence type="predicted"/>
<protein>
    <submittedName>
        <fullName evidence="2">Ankyrin repeat domain-containing 11-like</fullName>
    </submittedName>
</protein>
<evidence type="ECO:0000256" key="1">
    <source>
        <dbReference type="SAM" id="MobiDB-lite"/>
    </source>
</evidence>
<dbReference type="PROSITE" id="PS50297">
    <property type="entry name" value="ANK_REP_REGION"/>
    <property type="match status" value="3"/>
</dbReference>
<dbReference type="InterPro" id="IPR002110">
    <property type="entry name" value="Ankyrin_rpt"/>
</dbReference>
<dbReference type="Gene3D" id="1.25.40.20">
    <property type="entry name" value="Ankyrin repeat-containing domain"/>
    <property type="match status" value="1"/>
</dbReference>
<feature type="region of interest" description="Disordered" evidence="1">
    <location>
        <begin position="365"/>
        <end position="408"/>
    </location>
</feature>
<dbReference type="Proteomes" id="UP001152795">
    <property type="component" value="Unassembled WGS sequence"/>
</dbReference>
<feature type="compositionally biased region" description="Basic and acidic residues" evidence="1">
    <location>
        <begin position="303"/>
        <end position="314"/>
    </location>
</feature>
<gene>
    <name evidence="2" type="ORF">PACLA_8A055650</name>
</gene>
<feature type="region of interest" description="Disordered" evidence="1">
    <location>
        <begin position="891"/>
        <end position="942"/>
    </location>
</feature>
<evidence type="ECO:0000313" key="2">
    <source>
        <dbReference type="EMBL" id="CAB4031717.1"/>
    </source>
</evidence>
<dbReference type="InterPro" id="IPR036770">
    <property type="entry name" value="Ankyrin_rpt-contain_sf"/>
</dbReference>
<feature type="compositionally biased region" description="Basic and acidic residues" evidence="1">
    <location>
        <begin position="496"/>
        <end position="519"/>
    </location>
</feature>
<accession>A0A7D9JKS2</accession>
<feature type="compositionally biased region" description="Basic and acidic residues" evidence="1">
    <location>
        <begin position="385"/>
        <end position="407"/>
    </location>
</feature>
<dbReference type="PANTHER" id="PTHR24149:SF14">
    <property type="entry name" value="ANKYRIN REPEAT DOMAIN 12"/>
    <property type="match status" value="1"/>
</dbReference>
<feature type="compositionally biased region" description="Basic and acidic residues" evidence="1">
    <location>
        <begin position="570"/>
        <end position="587"/>
    </location>
</feature>
<dbReference type="AlphaFoldDB" id="A0A7D9JKS2"/>
<dbReference type="EMBL" id="CACRXK020017844">
    <property type="protein sequence ID" value="CAB4031717.1"/>
    <property type="molecule type" value="Genomic_DNA"/>
</dbReference>